<evidence type="ECO:0000313" key="3">
    <source>
        <dbReference type="Proteomes" id="UP000516105"/>
    </source>
</evidence>
<reference evidence="2 3" key="1">
    <citation type="submission" date="2020-08" db="EMBL/GenBank/DDBJ databases">
        <title>Genome sequence of Sphingomonas sediminicola KACC 15039T.</title>
        <authorList>
            <person name="Hyun D.-W."/>
            <person name="Bae J.-W."/>
        </authorList>
    </citation>
    <scope>NUCLEOTIDE SEQUENCE [LARGE SCALE GENOMIC DNA]</scope>
    <source>
        <strain evidence="2 3">KACC 15039</strain>
    </source>
</reference>
<dbReference type="RefSeq" id="WP_187708242.1">
    <property type="nucleotide sequence ID" value="NZ_CP060782.1"/>
</dbReference>
<protein>
    <recommendedName>
        <fullName evidence="1">Glycosyl hydrolase family 30 beta sandwich domain-containing protein</fullName>
    </recommendedName>
</protein>
<evidence type="ECO:0000313" key="2">
    <source>
        <dbReference type="EMBL" id="QNP45286.1"/>
    </source>
</evidence>
<organism evidence="2 3">
    <name type="scientific">Sphingomonas sediminicola</name>
    <dbReference type="NCBI Taxonomy" id="386874"/>
    <lineage>
        <taxon>Bacteria</taxon>
        <taxon>Pseudomonadati</taxon>
        <taxon>Pseudomonadota</taxon>
        <taxon>Alphaproteobacteria</taxon>
        <taxon>Sphingomonadales</taxon>
        <taxon>Sphingomonadaceae</taxon>
        <taxon>Sphingomonas</taxon>
    </lineage>
</organism>
<keyword evidence="3" id="KW-1185">Reference proteome</keyword>
<dbReference type="EMBL" id="CP060782">
    <property type="protein sequence ID" value="QNP45286.1"/>
    <property type="molecule type" value="Genomic_DNA"/>
</dbReference>
<feature type="domain" description="Glycosyl hydrolase family 30 beta sandwich" evidence="1">
    <location>
        <begin position="22"/>
        <end position="69"/>
    </location>
</feature>
<dbReference type="Pfam" id="PF17189">
    <property type="entry name" value="Glyco_hydro_30C"/>
    <property type="match status" value="1"/>
</dbReference>
<sequence>MATRAGSSFPGLSRLDGQPQRWVEGAAFLNRDGSRVAILYRKSGEGPVSLALDGERYSVAMPAGSVATLRWGARSGRQ</sequence>
<accession>A0ABX6T794</accession>
<evidence type="ECO:0000259" key="1">
    <source>
        <dbReference type="Pfam" id="PF17189"/>
    </source>
</evidence>
<gene>
    <name evidence="2" type="ORF">H9L14_11755</name>
</gene>
<dbReference type="InterPro" id="IPR033452">
    <property type="entry name" value="GH30_C"/>
</dbReference>
<dbReference type="InterPro" id="IPR013780">
    <property type="entry name" value="Glyco_hydro_b"/>
</dbReference>
<proteinExistence type="predicted"/>
<name>A0ABX6T794_9SPHN</name>
<dbReference type="Gene3D" id="2.60.40.1180">
    <property type="entry name" value="Golgi alpha-mannosidase II"/>
    <property type="match status" value="1"/>
</dbReference>
<dbReference type="Proteomes" id="UP000516105">
    <property type="component" value="Chromosome"/>
</dbReference>